<keyword evidence="10 19" id="KW-0418">Kinase</keyword>
<keyword evidence="13" id="KW-0902">Two-component regulatory system</keyword>
<gene>
    <name evidence="19" type="ORF">SLNSH_22945</name>
</gene>
<dbReference type="Gene3D" id="3.30.450.20">
    <property type="entry name" value="PAS domain"/>
    <property type="match status" value="2"/>
</dbReference>
<dbReference type="InterPro" id="IPR017055">
    <property type="entry name" value="Sig_transdc_His_kinase_DctB"/>
</dbReference>
<keyword evidence="9" id="KW-0547">Nucleotide-binding</keyword>
<evidence type="ECO:0000313" key="19">
    <source>
        <dbReference type="EMBL" id="PSC02644.1"/>
    </source>
</evidence>
<dbReference type="PANTHER" id="PTHR43065">
    <property type="entry name" value="SENSOR HISTIDINE KINASE"/>
    <property type="match status" value="1"/>
</dbReference>
<evidence type="ECO:0000256" key="11">
    <source>
        <dbReference type="ARBA" id="ARBA00022840"/>
    </source>
</evidence>
<evidence type="ECO:0000256" key="4">
    <source>
        <dbReference type="ARBA" id="ARBA00022475"/>
    </source>
</evidence>
<evidence type="ECO:0000256" key="5">
    <source>
        <dbReference type="ARBA" id="ARBA00022519"/>
    </source>
</evidence>
<dbReference type="Gene3D" id="6.10.250.3020">
    <property type="match status" value="1"/>
</dbReference>
<dbReference type="InterPro" id="IPR036097">
    <property type="entry name" value="HisK_dim/P_sf"/>
</dbReference>
<evidence type="ECO:0000256" key="12">
    <source>
        <dbReference type="ARBA" id="ARBA00022989"/>
    </source>
</evidence>
<evidence type="ECO:0000256" key="3">
    <source>
        <dbReference type="ARBA" id="ARBA00012438"/>
    </source>
</evidence>
<dbReference type="Gene3D" id="3.30.565.10">
    <property type="entry name" value="Histidine kinase-like ATPase, C-terminal domain"/>
    <property type="match status" value="1"/>
</dbReference>
<keyword evidence="11" id="KW-0067">ATP-binding</keyword>
<dbReference type="GO" id="GO:0005524">
    <property type="term" value="F:ATP binding"/>
    <property type="evidence" value="ECO:0007669"/>
    <property type="project" value="UniProtKB-KW"/>
</dbReference>
<sequence length="618" mass="66661">MSPQSRPRIPLVERPRAPWLALAAVVALGLAAGVWEGGQWGRASALAELRRTADTAMALHVAALRSEVEKQRALPAVLAQDAEVAAVARGAASAEDVRRLDQRLEDLSRATRAAVIYVMDGAGRTLAASNWREPGSFVGQNYAFRRYFQEATAKGAFEQFALGTVSNRPGYYLSRRIGEEGAPAGVVVVKLEFDAIEADWSHGRERTYVTDALGVVVVTDQPDWRFRTARRLPAETRSRVRDEFQVKQTDLEPLPVSPLEAGDGALVTAETRAGAKPGPALHLLQPVPTTDWSLHTLTPLSPTVDRAAAQGRAIGGLGVLAAGFAAGLALSARQRRQERARRQEEARAELERQVEMRTRELRDSNMRLEAEMEERERAETAARTLGDQLVQANKLATLGQIAASVAHEINQPLAAIRAYADNGAVMLDRQRPADARDNLVKIGGLTTRMARITSELKSFGRKASGKFEPVSARNAVEGSLMLLNHRIIAQGVAVETALPRGDILVMGELVRLEQVIVNLLQNALDALRDRPAPRIRVSLQAEDGHASLAVTDNGPGIDAAAMANLFTAFSTTKAEGLGLGLAICRDIVRDFGGEISADDAHPGARFTVRLRLAHGAAA</sequence>
<dbReference type="SUPFAM" id="SSF103190">
    <property type="entry name" value="Sensory domain-like"/>
    <property type="match status" value="1"/>
</dbReference>
<dbReference type="InterPro" id="IPR003661">
    <property type="entry name" value="HisK_dim/P_dom"/>
</dbReference>
<keyword evidence="17" id="KW-0175">Coiled coil</keyword>
<comment type="caution">
    <text evidence="19">The sequence shown here is derived from an EMBL/GenBank/DDBJ whole genome shotgun (WGS) entry which is preliminary data.</text>
</comment>
<evidence type="ECO:0000256" key="16">
    <source>
        <dbReference type="ARBA" id="ARBA00073143"/>
    </source>
</evidence>
<dbReference type="EMBL" id="PVZS01000043">
    <property type="protein sequence ID" value="PSC02644.1"/>
    <property type="molecule type" value="Genomic_DNA"/>
</dbReference>
<dbReference type="SUPFAM" id="SSF55874">
    <property type="entry name" value="ATPase domain of HSP90 chaperone/DNA topoisomerase II/histidine kinase"/>
    <property type="match status" value="1"/>
</dbReference>
<evidence type="ECO:0000256" key="2">
    <source>
        <dbReference type="ARBA" id="ARBA00004429"/>
    </source>
</evidence>
<dbReference type="AlphaFoldDB" id="A0A2T1HLW4"/>
<evidence type="ECO:0000256" key="9">
    <source>
        <dbReference type="ARBA" id="ARBA00022741"/>
    </source>
</evidence>
<evidence type="ECO:0000256" key="1">
    <source>
        <dbReference type="ARBA" id="ARBA00000085"/>
    </source>
</evidence>
<keyword evidence="14" id="KW-0472">Membrane</keyword>
<dbReference type="RefSeq" id="WP_106340393.1">
    <property type="nucleotide sequence ID" value="NZ_PVZS01000043.1"/>
</dbReference>
<dbReference type="CDD" id="cd00075">
    <property type="entry name" value="HATPase"/>
    <property type="match status" value="1"/>
</dbReference>
<dbReference type="SUPFAM" id="SSF47384">
    <property type="entry name" value="Homodimeric domain of signal transducing histidine kinase"/>
    <property type="match status" value="1"/>
</dbReference>
<dbReference type="PROSITE" id="PS50109">
    <property type="entry name" value="HIS_KIN"/>
    <property type="match status" value="1"/>
</dbReference>
<evidence type="ECO:0000256" key="13">
    <source>
        <dbReference type="ARBA" id="ARBA00023012"/>
    </source>
</evidence>
<dbReference type="InterPro" id="IPR029151">
    <property type="entry name" value="Sensor-like_sf"/>
</dbReference>
<dbReference type="PRINTS" id="PR00344">
    <property type="entry name" value="BCTRLSENSOR"/>
</dbReference>
<dbReference type="GO" id="GO:0000155">
    <property type="term" value="F:phosphorelay sensor kinase activity"/>
    <property type="evidence" value="ECO:0007669"/>
    <property type="project" value="InterPro"/>
</dbReference>
<keyword evidence="8" id="KW-0812">Transmembrane</keyword>
<feature type="domain" description="Histidine kinase" evidence="18">
    <location>
        <begin position="404"/>
        <end position="614"/>
    </location>
</feature>
<dbReference type="InterPro" id="IPR036890">
    <property type="entry name" value="HATPase_C_sf"/>
</dbReference>
<dbReference type="Gene3D" id="1.10.287.130">
    <property type="match status" value="1"/>
</dbReference>
<dbReference type="EC" id="2.7.13.3" evidence="3"/>
<feature type="coiled-coil region" evidence="17">
    <location>
        <begin position="333"/>
        <end position="388"/>
    </location>
</feature>
<keyword evidence="12" id="KW-1133">Transmembrane helix</keyword>
<dbReference type="PIRSF" id="PIRSF036431">
    <property type="entry name" value="STHK_DctB"/>
    <property type="match status" value="1"/>
</dbReference>
<evidence type="ECO:0000256" key="17">
    <source>
        <dbReference type="SAM" id="Coils"/>
    </source>
</evidence>
<evidence type="ECO:0000256" key="10">
    <source>
        <dbReference type="ARBA" id="ARBA00022777"/>
    </source>
</evidence>
<dbReference type="Pfam" id="PF00512">
    <property type="entry name" value="HisKA"/>
    <property type="match status" value="1"/>
</dbReference>
<dbReference type="Pfam" id="PF02518">
    <property type="entry name" value="HATPase_c"/>
    <property type="match status" value="1"/>
</dbReference>
<dbReference type="InterPro" id="IPR003594">
    <property type="entry name" value="HATPase_dom"/>
</dbReference>
<evidence type="ECO:0000259" key="18">
    <source>
        <dbReference type="PROSITE" id="PS50109"/>
    </source>
</evidence>
<dbReference type="CDD" id="cd00082">
    <property type="entry name" value="HisKA"/>
    <property type="match status" value="1"/>
</dbReference>
<evidence type="ECO:0000256" key="14">
    <source>
        <dbReference type="ARBA" id="ARBA00023136"/>
    </source>
</evidence>
<protein>
    <recommendedName>
        <fullName evidence="16">C4-dicarboxylate transport sensor protein DctB</fullName>
        <ecNumber evidence="3">2.7.13.3</ecNumber>
    </recommendedName>
</protein>
<comment type="function">
    <text evidence="15">Member of the two-component regulatory system DctB/DctD involved in the transport of C4-dicarboxylates. DctB functions as a membrane-associated protein kinase that phosphorylates DctD in response to environmental signals.</text>
</comment>
<keyword evidence="5" id="KW-0997">Cell inner membrane</keyword>
<dbReference type="InterPro" id="IPR004358">
    <property type="entry name" value="Sig_transdc_His_kin-like_C"/>
</dbReference>
<keyword evidence="20" id="KW-1185">Reference proteome</keyword>
<evidence type="ECO:0000256" key="15">
    <source>
        <dbReference type="ARBA" id="ARBA00059004"/>
    </source>
</evidence>
<evidence type="ECO:0000256" key="8">
    <source>
        <dbReference type="ARBA" id="ARBA00022692"/>
    </source>
</evidence>
<dbReference type="OrthoDB" id="7568856at2"/>
<comment type="catalytic activity">
    <reaction evidence="1">
        <text>ATP + protein L-histidine = ADP + protein N-phospho-L-histidine.</text>
        <dbReference type="EC" id="2.7.13.3"/>
    </reaction>
</comment>
<comment type="subcellular location">
    <subcellularLocation>
        <location evidence="2">Cell inner membrane</location>
        <topology evidence="2">Multi-pass membrane protein</topology>
    </subcellularLocation>
</comment>
<accession>A0A2T1HLW4</accession>
<dbReference type="GO" id="GO:0005886">
    <property type="term" value="C:plasma membrane"/>
    <property type="evidence" value="ECO:0007669"/>
    <property type="project" value="UniProtKB-SubCell"/>
</dbReference>
<keyword evidence="6" id="KW-0597">Phosphoprotein</keyword>
<name>A0A2T1HLW4_9HYPH</name>
<dbReference type="Proteomes" id="UP000239772">
    <property type="component" value="Unassembled WGS sequence"/>
</dbReference>
<evidence type="ECO:0000256" key="7">
    <source>
        <dbReference type="ARBA" id="ARBA00022679"/>
    </source>
</evidence>
<dbReference type="SMART" id="SM00387">
    <property type="entry name" value="HATPase_c"/>
    <property type="match status" value="1"/>
</dbReference>
<dbReference type="FunFam" id="1.10.287.130:FF:000049">
    <property type="entry name" value="C4-dicarboxylate transport sensor protein DctB"/>
    <property type="match status" value="1"/>
</dbReference>
<proteinExistence type="predicted"/>
<dbReference type="PANTHER" id="PTHR43065:SF46">
    <property type="entry name" value="C4-DICARBOXYLATE TRANSPORT SENSOR PROTEIN DCTB"/>
    <property type="match status" value="1"/>
</dbReference>
<evidence type="ECO:0000313" key="20">
    <source>
        <dbReference type="Proteomes" id="UP000239772"/>
    </source>
</evidence>
<keyword evidence="7" id="KW-0808">Transferase</keyword>
<keyword evidence="4" id="KW-1003">Cell membrane</keyword>
<dbReference type="SMART" id="SM00388">
    <property type="entry name" value="HisKA"/>
    <property type="match status" value="1"/>
</dbReference>
<evidence type="ECO:0000256" key="6">
    <source>
        <dbReference type="ARBA" id="ARBA00022553"/>
    </source>
</evidence>
<reference evidence="20" key="1">
    <citation type="submission" date="2018-03" db="EMBL/GenBank/DDBJ databases">
        <authorList>
            <person name="Sun L."/>
            <person name="Liu H."/>
            <person name="Chen W."/>
            <person name="Huang K."/>
            <person name="Liu W."/>
            <person name="Gao X."/>
        </authorList>
    </citation>
    <scope>NUCLEOTIDE SEQUENCE [LARGE SCALE GENOMIC DNA]</scope>
    <source>
        <strain evidence="20">SH9</strain>
    </source>
</reference>
<organism evidence="19 20">
    <name type="scientific">Alsobacter soli</name>
    <dbReference type="NCBI Taxonomy" id="2109933"/>
    <lineage>
        <taxon>Bacteria</taxon>
        <taxon>Pseudomonadati</taxon>
        <taxon>Pseudomonadota</taxon>
        <taxon>Alphaproteobacteria</taxon>
        <taxon>Hyphomicrobiales</taxon>
        <taxon>Alsobacteraceae</taxon>
        <taxon>Alsobacter</taxon>
    </lineage>
</organism>
<dbReference type="InterPro" id="IPR005467">
    <property type="entry name" value="His_kinase_dom"/>
</dbReference>